<comment type="caution">
    <text evidence="1">The sequence shown here is derived from an EMBL/GenBank/DDBJ whole genome shotgun (WGS) entry which is preliminary data.</text>
</comment>
<protein>
    <recommendedName>
        <fullName evidence="3">DNA polymerase III subunit delta</fullName>
    </recommendedName>
</protein>
<accession>A0A1G2FBF7</accession>
<dbReference type="EMBL" id="MHMY01000011">
    <property type="protein sequence ID" value="OGZ35399.1"/>
    <property type="molecule type" value="Genomic_DNA"/>
</dbReference>
<reference evidence="1 2" key="1">
    <citation type="journal article" date="2016" name="Nat. Commun.">
        <title>Thousands of microbial genomes shed light on interconnected biogeochemical processes in an aquifer system.</title>
        <authorList>
            <person name="Anantharaman K."/>
            <person name="Brown C.T."/>
            <person name="Hug L.A."/>
            <person name="Sharon I."/>
            <person name="Castelle C.J."/>
            <person name="Probst A.J."/>
            <person name="Thomas B.C."/>
            <person name="Singh A."/>
            <person name="Wilkins M.J."/>
            <person name="Karaoz U."/>
            <person name="Brodie E.L."/>
            <person name="Williams K.H."/>
            <person name="Hubbard S.S."/>
            <person name="Banfield J.F."/>
        </authorList>
    </citation>
    <scope>NUCLEOTIDE SEQUENCE [LARGE SCALE GENOMIC DNA]</scope>
</reference>
<evidence type="ECO:0008006" key="3">
    <source>
        <dbReference type="Google" id="ProtNLM"/>
    </source>
</evidence>
<dbReference type="InterPro" id="IPR050238">
    <property type="entry name" value="DNA_Rep/Repair_Clamp_Loader"/>
</dbReference>
<dbReference type="Proteomes" id="UP000176974">
    <property type="component" value="Unassembled WGS sequence"/>
</dbReference>
<dbReference type="Pfam" id="PF13177">
    <property type="entry name" value="DNA_pol3_delta2"/>
    <property type="match status" value="1"/>
</dbReference>
<dbReference type="CDD" id="cd00009">
    <property type="entry name" value="AAA"/>
    <property type="match status" value="1"/>
</dbReference>
<dbReference type="Gene3D" id="3.40.50.300">
    <property type="entry name" value="P-loop containing nucleotide triphosphate hydrolases"/>
    <property type="match status" value="1"/>
</dbReference>
<dbReference type="PANTHER" id="PTHR11669:SF8">
    <property type="entry name" value="DNA POLYMERASE III SUBUNIT DELTA"/>
    <property type="match status" value="1"/>
</dbReference>
<evidence type="ECO:0000313" key="1">
    <source>
        <dbReference type="EMBL" id="OGZ35399.1"/>
    </source>
</evidence>
<sequence length="308" mass="35338">MIVGHRRILEYLKKSVQKNNVAHAYLFVGPENVGKKTIALEFIKILIGEETEAGVHPDILIIEPKAAEKEGIKKEKEIGIDEARQIRRQMSLSPYKAPYKIVLINQAERMTRDAANALLKTLEEPSGKAVLILIAANPQLLFPTIVSRCQIIKFLPVPIEEIKKSLYNKKYKIQNTKYETIIRLSSGRPGLAIQYLKNPKLLEKQEELLKELQKIIQSDLNERYQYVENLSKDATKARQIINQWLMYFRDMLLSLVGCKDLALFDSFQSDYSLSQIKNIIRVIKKTDLLLSNSSINARLALEVLMLEF</sequence>
<organism evidence="1 2">
    <name type="scientific">Candidatus Portnoybacteria bacterium RIFCSPHIGHO2_01_FULL_40_12b</name>
    <dbReference type="NCBI Taxonomy" id="1801994"/>
    <lineage>
        <taxon>Bacteria</taxon>
        <taxon>Candidatus Portnoyibacteriota</taxon>
    </lineage>
</organism>
<evidence type="ECO:0000313" key="2">
    <source>
        <dbReference type="Proteomes" id="UP000176974"/>
    </source>
</evidence>
<name>A0A1G2FBF7_9BACT</name>
<dbReference type="InterPro" id="IPR027417">
    <property type="entry name" value="P-loop_NTPase"/>
</dbReference>
<dbReference type="SUPFAM" id="SSF52540">
    <property type="entry name" value="P-loop containing nucleoside triphosphate hydrolases"/>
    <property type="match status" value="1"/>
</dbReference>
<gene>
    <name evidence="1" type="ORF">A2815_01665</name>
</gene>
<proteinExistence type="predicted"/>
<dbReference type="GO" id="GO:0006261">
    <property type="term" value="P:DNA-templated DNA replication"/>
    <property type="evidence" value="ECO:0007669"/>
    <property type="project" value="TreeGrafter"/>
</dbReference>
<dbReference type="AlphaFoldDB" id="A0A1G2FBF7"/>
<dbReference type="PANTHER" id="PTHR11669">
    <property type="entry name" value="REPLICATION FACTOR C / DNA POLYMERASE III GAMMA-TAU SUBUNIT"/>
    <property type="match status" value="1"/>
</dbReference>